<dbReference type="PANTHER" id="PTHR46406">
    <property type="entry name" value="NITRIC OXIDE-ASSOCIATED PROTEIN 1"/>
    <property type="match status" value="1"/>
</dbReference>
<dbReference type="EMBL" id="MU827786">
    <property type="protein sequence ID" value="KAJ7333547.1"/>
    <property type="molecule type" value="Genomic_DNA"/>
</dbReference>
<dbReference type="PANTHER" id="PTHR46406:SF1">
    <property type="entry name" value="NITRIC OXIDE-ASSOCIATED PROTEIN 1"/>
    <property type="match status" value="1"/>
</dbReference>
<proteinExistence type="predicted"/>
<reference evidence="1" key="1">
    <citation type="submission" date="2023-01" db="EMBL/GenBank/DDBJ databases">
        <title>Genome assembly of the deep-sea coral Lophelia pertusa.</title>
        <authorList>
            <person name="Herrera S."/>
            <person name="Cordes E."/>
        </authorList>
    </citation>
    <scope>NUCLEOTIDE SEQUENCE</scope>
    <source>
        <strain evidence="1">USNM1676648</strain>
        <tissue evidence="1">Polyp</tissue>
    </source>
</reference>
<accession>A0A9W9YFN1</accession>
<dbReference type="Gene3D" id="3.40.50.300">
    <property type="entry name" value="P-loop containing nucleotide triphosphate hydrolases"/>
    <property type="match status" value="1"/>
</dbReference>
<dbReference type="AlphaFoldDB" id="A0A9W9YFN1"/>
<protein>
    <submittedName>
        <fullName evidence="1">Nitric oxide associated protein 1</fullName>
    </submittedName>
</protein>
<dbReference type="Proteomes" id="UP001163046">
    <property type="component" value="Unassembled WGS sequence"/>
</dbReference>
<keyword evidence="2" id="KW-1185">Reference proteome</keyword>
<sequence>MIDLPGSLFPNILQTVGEAKRIIVVGNKIDMLPVEGHHTGKQEQHLKEMLFTACKAHGLEGANIKSMCLVSATTGFGITQLASKILEHWDHKGDIYLIGCSNTGKTSLFNLLLDLLSVYKSRADLLQRATVSLWPGTTQRMLRFPIGHWMLRKLCQRMQEGVIEKPDNSEIGIDDEIITIEETDYRERKQPKKGKPAALVTTQSETGIDVLTPSFVMDESNRNQTWLYDTPGIINENQITSLLTIEELRRLNPTLWFVPRTVILKPGNSLLLGGLARVDYLEIKRQTRHSDDEWDMRNSDDEWDTIPKAIESVFFTVIASPNLPVHICSEERADEVYDKHAGTELLGIPVGGKERMETFPPFRVTRLHHQRNWLGY</sequence>
<name>A0A9W9YFN1_9CNID</name>
<evidence type="ECO:0000313" key="1">
    <source>
        <dbReference type="EMBL" id="KAJ7333547.1"/>
    </source>
</evidence>
<dbReference type="InterPro" id="IPR052807">
    <property type="entry name" value="Mito_transl_resp_regulator"/>
</dbReference>
<evidence type="ECO:0000313" key="2">
    <source>
        <dbReference type="Proteomes" id="UP001163046"/>
    </source>
</evidence>
<organism evidence="1 2">
    <name type="scientific">Desmophyllum pertusum</name>
    <dbReference type="NCBI Taxonomy" id="174260"/>
    <lineage>
        <taxon>Eukaryota</taxon>
        <taxon>Metazoa</taxon>
        <taxon>Cnidaria</taxon>
        <taxon>Anthozoa</taxon>
        <taxon>Hexacorallia</taxon>
        <taxon>Scleractinia</taxon>
        <taxon>Caryophylliina</taxon>
        <taxon>Caryophylliidae</taxon>
        <taxon>Desmophyllum</taxon>
    </lineage>
</organism>
<comment type="caution">
    <text evidence="1">The sequence shown here is derived from an EMBL/GenBank/DDBJ whole genome shotgun (WGS) entry which is preliminary data.</text>
</comment>
<dbReference type="SUPFAM" id="SSF52540">
    <property type="entry name" value="P-loop containing nucleoside triphosphate hydrolases"/>
    <property type="match status" value="1"/>
</dbReference>
<dbReference type="OrthoDB" id="1696305at2759"/>
<dbReference type="InterPro" id="IPR027417">
    <property type="entry name" value="P-loop_NTPase"/>
</dbReference>
<gene>
    <name evidence="1" type="primary">NOA1</name>
    <name evidence="1" type="ORF">OS493_017085</name>
</gene>